<organism evidence="2 3">
    <name type="scientific">Gossypium arboreum</name>
    <name type="common">Tree cotton</name>
    <name type="synonym">Gossypium nanking</name>
    <dbReference type="NCBI Taxonomy" id="29729"/>
    <lineage>
        <taxon>Eukaryota</taxon>
        <taxon>Viridiplantae</taxon>
        <taxon>Streptophyta</taxon>
        <taxon>Embryophyta</taxon>
        <taxon>Tracheophyta</taxon>
        <taxon>Spermatophyta</taxon>
        <taxon>Magnoliopsida</taxon>
        <taxon>eudicotyledons</taxon>
        <taxon>Gunneridae</taxon>
        <taxon>Pentapetalae</taxon>
        <taxon>rosids</taxon>
        <taxon>malvids</taxon>
        <taxon>Malvales</taxon>
        <taxon>Malvaceae</taxon>
        <taxon>Malvoideae</taxon>
        <taxon>Gossypium</taxon>
    </lineage>
</organism>
<proteinExistence type="predicted"/>
<name>A0ABR0MEJ3_GOSAR</name>
<sequence>MGITTILGEAQAKGKEKELVTTIIHTSPILALHKVPSPQMEPTQVVDSPVHTTGPP</sequence>
<accession>A0ABR0MEJ3</accession>
<gene>
    <name evidence="2" type="ORF">PVK06_047802</name>
</gene>
<reference evidence="2 3" key="1">
    <citation type="submission" date="2023-03" db="EMBL/GenBank/DDBJ databases">
        <title>WGS of Gossypium arboreum.</title>
        <authorList>
            <person name="Yu D."/>
        </authorList>
    </citation>
    <scope>NUCLEOTIDE SEQUENCE [LARGE SCALE GENOMIC DNA]</scope>
    <source>
        <tissue evidence="2">Leaf</tissue>
    </source>
</reference>
<evidence type="ECO:0000313" key="2">
    <source>
        <dbReference type="EMBL" id="KAK5771581.1"/>
    </source>
</evidence>
<dbReference type="EMBL" id="JARKNE010000013">
    <property type="protein sequence ID" value="KAK5771581.1"/>
    <property type="molecule type" value="Genomic_DNA"/>
</dbReference>
<feature type="region of interest" description="Disordered" evidence="1">
    <location>
        <begin position="35"/>
        <end position="56"/>
    </location>
</feature>
<comment type="caution">
    <text evidence="2">The sequence shown here is derived from an EMBL/GenBank/DDBJ whole genome shotgun (WGS) entry which is preliminary data.</text>
</comment>
<keyword evidence="3" id="KW-1185">Reference proteome</keyword>
<dbReference type="Proteomes" id="UP001358586">
    <property type="component" value="Chromosome 13"/>
</dbReference>
<protein>
    <submittedName>
        <fullName evidence="2">Uncharacterized protein</fullName>
    </submittedName>
</protein>
<evidence type="ECO:0000256" key="1">
    <source>
        <dbReference type="SAM" id="MobiDB-lite"/>
    </source>
</evidence>
<evidence type="ECO:0000313" key="3">
    <source>
        <dbReference type="Proteomes" id="UP001358586"/>
    </source>
</evidence>